<dbReference type="PANTHER" id="PTHR35121:SF2">
    <property type="entry name" value="SWIM-TYPE DOMAIN-CONTAINING PROTEIN"/>
    <property type="match status" value="1"/>
</dbReference>
<dbReference type="AlphaFoldDB" id="A0A8J5HPA2"/>
<accession>A0A8J5HPA2</accession>
<protein>
    <submittedName>
        <fullName evidence="2">Uncharacterized protein</fullName>
    </submittedName>
</protein>
<evidence type="ECO:0000313" key="2">
    <source>
        <dbReference type="EMBL" id="KAG6524109.1"/>
    </source>
</evidence>
<keyword evidence="3" id="KW-1185">Reference proteome</keyword>
<evidence type="ECO:0000313" key="3">
    <source>
        <dbReference type="Proteomes" id="UP000734854"/>
    </source>
</evidence>
<comment type="caution">
    <text evidence="2">The sequence shown here is derived from an EMBL/GenBank/DDBJ whole genome shotgun (WGS) entry which is preliminary data.</text>
</comment>
<organism evidence="2 3">
    <name type="scientific">Zingiber officinale</name>
    <name type="common">Ginger</name>
    <name type="synonym">Amomum zingiber</name>
    <dbReference type="NCBI Taxonomy" id="94328"/>
    <lineage>
        <taxon>Eukaryota</taxon>
        <taxon>Viridiplantae</taxon>
        <taxon>Streptophyta</taxon>
        <taxon>Embryophyta</taxon>
        <taxon>Tracheophyta</taxon>
        <taxon>Spermatophyta</taxon>
        <taxon>Magnoliopsida</taxon>
        <taxon>Liliopsida</taxon>
        <taxon>Zingiberales</taxon>
        <taxon>Zingiberaceae</taxon>
        <taxon>Zingiber</taxon>
    </lineage>
</organism>
<sequence length="109" mass="12158">MAAGAAEGFLRRIFEGCISASFSGIDRRPYHRDCKCALHCRRPRQRCSPPSAVSYPVHHRRCHGHGLRLATSSLSSRRQHHQRACGEAPPKLESTAKSIQLDQVEQVGQ</sequence>
<dbReference type="Proteomes" id="UP000734854">
    <property type="component" value="Unassembled WGS sequence"/>
</dbReference>
<dbReference type="EMBL" id="JACMSC010000004">
    <property type="protein sequence ID" value="KAG6524109.1"/>
    <property type="molecule type" value="Genomic_DNA"/>
</dbReference>
<feature type="region of interest" description="Disordered" evidence="1">
    <location>
        <begin position="73"/>
        <end position="109"/>
    </location>
</feature>
<proteinExistence type="predicted"/>
<dbReference type="PANTHER" id="PTHR35121">
    <property type="entry name" value="HOMEODOMAIN PROTEIN 8, PUTATIVE-RELATED"/>
    <property type="match status" value="1"/>
</dbReference>
<feature type="compositionally biased region" description="Polar residues" evidence="1">
    <location>
        <begin position="95"/>
        <end position="109"/>
    </location>
</feature>
<gene>
    <name evidence="2" type="ORF">ZIOFF_013999</name>
</gene>
<reference evidence="2 3" key="1">
    <citation type="submission" date="2020-08" db="EMBL/GenBank/DDBJ databases">
        <title>Plant Genome Project.</title>
        <authorList>
            <person name="Zhang R.-G."/>
        </authorList>
    </citation>
    <scope>NUCLEOTIDE SEQUENCE [LARGE SCALE GENOMIC DNA]</scope>
    <source>
        <tissue evidence="2">Rhizome</tissue>
    </source>
</reference>
<evidence type="ECO:0000256" key="1">
    <source>
        <dbReference type="SAM" id="MobiDB-lite"/>
    </source>
</evidence>
<name>A0A8J5HPA2_ZINOF</name>